<accession>A0A9P4IN33</accession>
<dbReference type="GO" id="GO:0005634">
    <property type="term" value="C:nucleus"/>
    <property type="evidence" value="ECO:0007669"/>
    <property type="project" value="TreeGrafter"/>
</dbReference>
<dbReference type="Gene3D" id="3.40.50.720">
    <property type="entry name" value="NAD(P)-binding Rossmann-like Domain"/>
    <property type="match status" value="1"/>
</dbReference>
<dbReference type="Gene3D" id="3.90.25.10">
    <property type="entry name" value="UDP-galactose 4-epimerase, domain 1"/>
    <property type="match status" value="1"/>
</dbReference>
<dbReference type="PANTHER" id="PTHR42748">
    <property type="entry name" value="NITROGEN METABOLITE REPRESSION PROTEIN NMRA FAMILY MEMBER"/>
    <property type="match status" value="1"/>
</dbReference>
<comment type="caution">
    <text evidence="4">The sequence shown here is derived from an EMBL/GenBank/DDBJ whole genome shotgun (WGS) entry which is preliminary data.</text>
</comment>
<evidence type="ECO:0000256" key="2">
    <source>
        <dbReference type="ARBA" id="ARBA00022857"/>
    </source>
</evidence>
<dbReference type="SUPFAM" id="SSF51735">
    <property type="entry name" value="NAD(P)-binding Rossmann-fold domains"/>
    <property type="match status" value="1"/>
</dbReference>
<evidence type="ECO:0000259" key="3">
    <source>
        <dbReference type="Pfam" id="PF05368"/>
    </source>
</evidence>
<keyword evidence="5" id="KW-1185">Reference proteome</keyword>
<dbReference type="Proteomes" id="UP000799772">
    <property type="component" value="Unassembled WGS sequence"/>
</dbReference>
<evidence type="ECO:0000256" key="1">
    <source>
        <dbReference type="ARBA" id="ARBA00006328"/>
    </source>
</evidence>
<reference evidence="4" key="1">
    <citation type="journal article" date="2020" name="Stud. Mycol.">
        <title>101 Dothideomycetes genomes: a test case for predicting lifestyles and emergence of pathogens.</title>
        <authorList>
            <person name="Haridas S."/>
            <person name="Albert R."/>
            <person name="Binder M."/>
            <person name="Bloem J."/>
            <person name="Labutti K."/>
            <person name="Salamov A."/>
            <person name="Andreopoulos B."/>
            <person name="Baker S."/>
            <person name="Barry K."/>
            <person name="Bills G."/>
            <person name="Bluhm B."/>
            <person name="Cannon C."/>
            <person name="Castanera R."/>
            <person name="Culley D."/>
            <person name="Daum C."/>
            <person name="Ezra D."/>
            <person name="Gonzalez J."/>
            <person name="Henrissat B."/>
            <person name="Kuo A."/>
            <person name="Liang C."/>
            <person name="Lipzen A."/>
            <person name="Lutzoni F."/>
            <person name="Magnuson J."/>
            <person name="Mondo S."/>
            <person name="Nolan M."/>
            <person name="Ohm R."/>
            <person name="Pangilinan J."/>
            <person name="Park H.-J."/>
            <person name="Ramirez L."/>
            <person name="Alfaro M."/>
            <person name="Sun H."/>
            <person name="Tritt A."/>
            <person name="Yoshinaga Y."/>
            <person name="Zwiers L.-H."/>
            <person name="Turgeon B."/>
            <person name="Goodwin S."/>
            <person name="Spatafora J."/>
            <person name="Crous P."/>
            <person name="Grigoriev I."/>
        </authorList>
    </citation>
    <scope>NUCLEOTIDE SEQUENCE</scope>
    <source>
        <strain evidence="4">CBS 133067</strain>
    </source>
</reference>
<dbReference type="Pfam" id="PF05368">
    <property type="entry name" value="NmrA"/>
    <property type="match status" value="1"/>
</dbReference>
<name>A0A9P4IN33_9PEZI</name>
<proteinExistence type="inferred from homology"/>
<evidence type="ECO:0000313" key="5">
    <source>
        <dbReference type="Proteomes" id="UP000799772"/>
    </source>
</evidence>
<feature type="domain" description="NmrA-like" evidence="3">
    <location>
        <begin position="3"/>
        <end position="309"/>
    </location>
</feature>
<protein>
    <submittedName>
        <fullName evidence="4">NAD(P)-binding protein</fullName>
    </submittedName>
</protein>
<evidence type="ECO:0000313" key="4">
    <source>
        <dbReference type="EMBL" id="KAF2101146.1"/>
    </source>
</evidence>
<dbReference type="InterPro" id="IPR036291">
    <property type="entry name" value="NAD(P)-bd_dom_sf"/>
</dbReference>
<dbReference type="InterPro" id="IPR051164">
    <property type="entry name" value="NmrA-like_oxidored"/>
</dbReference>
<dbReference type="AlphaFoldDB" id="A0A9P4IN33"/>
<comment type="similarity">
    <text evidence="1">Belongs to the NmrA-type oxidoreductase family.</text>
</comment>
<organism evidence="4 5">
    <name type="scientific">Rhizodiscina lignyota</name>
    <dbReference type="NCBI Taxonomy" id="1504668"/>
    <lineage>
        <taxon>Eukaryota</taxon>
        <taxon>Fungi</taxon>
        <taxon>Dikarya</taxon>
        <taxon>Ascomycota</taxon>
        <taxon>Pezizomycotina</taxon>
        <taxon>Dothideomycetes</taxon>
        <taxon>Pleosporomycetidae</taxon>
        <taxon>Aulographales</taxon>
        <taxon>Rhizodiscinaceae</taxon>
        <taxon>Rhizodiscina</taxon>
    </lineage>
</organism>
<dbReference type="OrthoDB" id="3358371at2759"/>
<gene>
    <name evidence="4" type="ORF">NA57DRAFT_74732</name>
</gene>
<sequence>MYKLICVIGATGNQGGSVARRFLKDPEYHVRGITRNPHSPAAQQLAEVGVEIVQADLDDVKSLESAFAGAHVIFSVTNFWEPFFRPDCRTNAQELGISCNKYAYNVELQQGKNIADAVATTIDSLASNGFLVSTLSHARKCSGGAFQEAYHFDAKADVFPYYVQEHYPALAKKMSCIQTGFFTSSYKLLPTAYLAKVWLPDDSFQMSFTTDPDKPVPHLAVNADTGNFVYAVAKMPPGKQYMAEGSTCSWSEYIRIWGKVTGMKVSYKQITSDELVAVVPDKAFGREVADMFSYSSDPGYDGGVNLLTARDIRDAGIDCPMTSLEDWMKEEDWNAILINE</sequence>
<dbReference type="PANTHER" id="PTHR42748:SF26">
    <property type="entry name" value="NMRA-LIKE DOMAIN-CONTAINING PROTEIN"/>
    <property type="match status" value="1"/>
</dbReference>
<keyword evidence="2" id="KW-0521">NADP</keyword>
<dbReference type="InterPro" id="IPR008030">
    <property type="entry name" value="NmrA-like"/>
</dbReference>
<dbReference type="EMBL" id="ML978124">
    <property type="protein sequence ID" value="KAF2101146.1"/>
    <property type="molecule type" value="Genomic_DNA"/>
</dbReference>
<dbReference type="CDD" id="cd05251">
    <property type="entry name" value="NmrA_like_SDR_a"/>
    <property type="match status" value="1"/>
</dbReference>